<comment type="caution">
    <text evidence="1">The sequence shown here is derived from an EMBL/GenBank/DDBJ whole genome shotgun (WGS) entry which is preliminary data.</text>
</comment>
<protein>
    <submittedName>
        <fullName evidence="1">Uncharacterized protein</fullName>
    </submittedName>
</protein>
<name>A0ACC2NB33_9HYME</name>
<gene>
    <name evidence="1" type="ORF">QAD02_009934</name>
</gene>
<reference evidence="1" key="1">
    <citation type="submission" date="2023-04" db="EMBL/GenBank/DDBJ databases">
        <title>A chromosome-level genome assembly of the parasitoid wasp Eretmocerus hayati.</title>
        <authorList>
            <person name="Zhong Y."/>
            <person name="Liu S."/>
            <person name="Liu Y."/>
        </authorList>
    </citation>
    <scope>NUCLEOTIDE SEQUENCE</scope>
    <source>
        <strain evidence="1">ZJU_SS_LIU_2023</strain>
    </source>
</reference>
<keyword evidence="2" id="KW-1185">Reference proteome</keyword>
<evidence type="ECO:0000313" key="1">
    <source>
        <dbReference type="EMBL" id="KAJ8668271.1"/>
    </source>
</evidence>
<organism evidence="1 2">
    <name type="scientific">Eretmocerus hayati</name>
    <dbReference type="NCBI Taxonomy" id="131215"/>
    <lineage>
        <taxon>Eukaryota</taxon>
        <taxon>Metazoa</taxon>
        <taxon>Ecdysozoa</taxon>
        <taxon>Arthropoda</taxon>
        <taxon>Hexapoda</taxon>
        <taxon>Insecta</taxon>
        <taxon>Pterygota</taxon>
        <taxon>Neoptera</taxon>
        <taxon>Endopterygota</taxon>
        <taxon>Hymenoptera</taxon>
        <taxon>Apocrita</taxon>
        <taxon>Proctotrupomorpha</taxon>
        <taxon>Chalcidoidea</taxon>
        <taxon>Aphelinidae</taxon>
        <taxon>Aphelininae</taxon>
        <taxon>Eretmocerus</taxon>
    </lineage>
</organism>
<dbReference type="Proteomes" id="UP001239111">
    <property type="component" value="Chromosome 4"/>
</dbReference>
<evidence type="ECO:0000313" key="2">
    <source>
        <dbReference type="Proteomes" id="UP001239111"/>
    </source>
</evidence>
<proteinExistence type="predicted"/>
<sequence>MATMKFSLVVLTLLLAIASSNSSNYDRKFNVSSDKVHDLIVGGRQYGDRIVHQEYVYKPSKWLGTVTLDKTFNLGYRENITQVKVLDTKADGTGAYPRVTGGGPGNSWVSLHFESQRSHGIKFNVEIYAKTRY</sequence>
<accession>A0ACC2NB33</accession>
<dbReference type="EMBL" id="CM056744">
    <property type="protein sequence ID" value="KAJ8668271.1"/>
    <property type="molecule type" value="Genomic_DNA"/>
</dbReference>